<dbReference type="Proteomes" id="UP000315454">
    <property type="component" value="Unassembled WGS sequence"/>
</dbReference>
<dbReference type="GO" id="GO:0055070">
    <property type="term" value="P:copper ion homeostasis"/>
    <property type="evidence" value="ECO:0007669"/>
    <property type="project" value="TreeGrafter"/>
</dbReference>
<evidence type="ECO:0000259" key="4">
    <source>
        <dbReference type="PROSITE" id="PS50846"/>
    </source>
</evidence>
<keyword evidence="3" id="KW-1133">Transmembrane helix</keyword>
<dbReference type="InterPro" id="IPR036163">
    <property type="entry name" value="HMA_dom_sf"/>
</dbReference>
<dbReference type="PROSITE" id="PS01047">
    <property type="entry name" value="HMA_1"/>
    <property type="match status" value="1"/>
</dbReference>
<evidence type="ECO:0000256" key="3">
    <source>
        <dbReference type="SAM" id="Phobius"/>
    </source>
</evidence>
<evidence type="ECO:0000313" key="5">
    <source>
        <dbReference type="EMBL" id="TGH20275.1"/>
    </source>
</evidence>
<gene>
    <name evidence="5" type="ORF">ERJ68_07045</name>
</gene>
<organism evidence="5 6">
    <name type="scientific">Aphanocapsa feldmannii 277cI</name>
    <dbReference type="NCBI Taxonomy" id="2507554"/>
    <lineage>
        <taxon>Bacteria</taxon>
        <taxon>Bacillati</taxon>
        <taxon>Cyanobacteriota</taxon>
        <taxon>Cyanophyceae</taxon>
        <taxon>Oscillatoriophycideae</taxon>
        <taxon>Chroococcales</taxon>
        <taxon>Microcystaceae</taxon>
        <taxon>Aphanocapsa</taxon>
    </lineage>
</organism>
<dbReference type="GO" id="GO:0043682">
    <property type="term" value="F:P-type divalent copper transporter activity"/>
    <property type="evidence" value="ECO:0007669"/>
    <property type="project" value="TreeGrafter"/>
</dbReference>
<keyword evidence="3" id="KW-0472">Membrane</keyword>
<dbReference type="InterPro" id="IPR006121">
    <property type="entry name" value="HMA_dom"/>
</dbReference>
<dbReference type="Gene3D" id="3.30.70.100">
    <property type="match status" value="1"/>
</dbReference>
<dbReference type="EMBL" id="SRMN01000112">
    <property type="protein sequence ID" value="TGH20275.1"/>
    <property type="molecule type" value="Genomic_DNA"/>
</dbReference>
<name>A0A524RSH8_9CHRO</name>
<protein>
    <submittedName>
        <fullName evidence="5">Cation-translocating P-type ATPase</fullName>
    </submittedName>
</protein>
<keyword evidence="3" id="KW-0812">Transmembrane</keyword>
<accession>A0A524RSH8</accession>
<dbReference type="PANTHER" id="PTHR43520">
    <property type="entry name" value="ATP7, ISOFORM B"/>
    <property type="match status" value="1"/>
</dbReference>
<reference evidence="5 6" key="1">
    <citation type="journal article" date="2019" name="mSystems">
        <title>Life at home and on the roam: Genomic adaptions reflect the dual lifestyle of an intracellular, facultative symbiont.</title>
        <authorList>
            <person name="Burgsdorf I."/>
        </authorList>
    </citation>
    <scope>NUCLEOTIDE SEQUENCE [LARGE SCALE GENOMIC DNA]</scope>
    <source>
        <strain evidence="5">277cI</strain>
    </source>
</reference>
<feature type="transmembrane region" description="Helical" evidence="3">
    <location>
        <begin position="127"/>
        <end position="146"/>
    </location>
</feature>
<evidence type="ECO:0000313" key="6">
    <source>
        <dbReference type="Proteomes" id="UP000315454"/>
    </source>
</evidence>
<keyword evidence="2" id="KW-1278">Translocase</keyword>
<feature type="non-terminal residue" evidence="5">
    <location>
        <position position="195"/>
    </location>
</feature>
<dbReference type="SUPFAM" id="SSF55008">
    <property type="entry name" value="HMA, heavy metal-associated domain"/>
    <property type="match status" value="1"/>
</dbReference>
<feature type="domain" description="HMA" evidence="4">
    <location>
        <begin position="10"/>
        <end position="77"/>
    </location>
</feature>
<dbReference type="AlphaFoldDB" id="A0A524RSH8"/>
<comment type="caution">
    <text evidence="5">The sequence shown here is derived from an EMBL/GenBank/DDBJ whole genome shotgun (WGS) entry which is preliminary data.</text>
</comment>
<sequence>MTETPATSAVHLLLDVEGMKCGGCVSAVERRLLEQSGVRSAGVNLVTRTAWVALDPDQPAAVDQLTEALKALGFPASLRSADRPGGASPSDDRDWWHQWRSLTTALALMVFSGFSHLAMVADWPLPLVRGIGFHAMVATLAMALPGRRILVGGSRALLHGVPTMDTLVGLGMGSAYLASMVALLWPQVGWDCFFN</sequence>
<feature type="transmembrane region" description="Helical" evidence="3">
    <location>
        <begin position="102"/>
        <end position="121"/>
    </location>
</feature>
<feature type="transmembrane region" description="Helical" evidence="3">
    <location>
        <begin position="167"/>
        <end position="185"/>
    </location>
</feature>
<evidence type="ECO:0000256" key="2">
    <source>
        <dbReference type="ARBA" id="ARBA00022967"/>
    </source>
</evidence>
<proteinExistence type="predicted"/>
<dbReference type="GO" id="GO:0016020">
    <property type="term" value="C:membrane"/>
    <property type="evidence" value="ECO:0007669"/>
    <property type="project" value="TreeGrafter"/>
</dbReference>
<dbReference type="CDD" id="cd00371">
    <property type="entry name" value="HMA"/>
    <property type="match status" value="1"/>
</dbReference>
<evidence type="ECO:0000256" key="1">
    <source>
        <dbReference type="ARBA" id="ARBA00022723"/>
    </source>
</evidence>
<dbReference type="FunFam" id="3.30.70.100:FF:000001">
    <property type="entry name" value="ATPase copper transporting beta"/>
    <property type="match status" value="1"/>
</dbReference>
<dbReference type="Pfam" id="PF00403">
    <property type="entry name" value="HMA"/>
    <property type="match status" value="1"/>
</dbReference>
<dbReference type="PROSITE" id="PS50846">
    <property type="entry name" value="HMA_2"/>
    <property type="match status" value="1"/>
</dbReference>
<dbReference type="GO" id="GO:0005507">
    <property type="term" value="F:copper ion binding"/>
    <property type="evidence" value="ECO:0007669"/>
    <property type="project" value="TreeGrafter"/>
</dbReference>
<dbReference type="PANTHER" id="PTHR43520:SF8">
    <property type="entry name" value="P-TYPE CU(+) TRANSPORTER"/>
    <property type="match status" value="1"/>
</dbReference>
<keyword evidence="1" id="KW-0479">Metal-binding</keyword>
<dbReference type="InterPro" id="IPR017969">
    <property type="entry name" value="Heavy-metal-associated_CS"/>
</dbReference>